<dbReference type="PROSITE" id="PS50181">
    <property type="entry name" value="FBOX"/>
    <property type="match status" value="1"/>
</dbReference>
<name>A0A6D2ISV3_9BRAS</name>
<dbReference type="Gene3D" id="3.80.10.10">
    <property type="entry name" value="Ribonuclease Inhibitor"/>
    <property type="match status" value="1"/>
</dbReference>
<dbReference type="EMBL" id="CACVBM020001092">
    <property type="protein sequence ID" value="CAA7030211.1"/>
    <property type="molecule type" value="Genomic_DNA"/>
</dbReference>
<feature type="domain" description="F-box" evidence="1">
    <location>
        <begin position="7"/>
        <end position="43"/>
    </location>
</feature>
<dbReference type="InterPro" id="IPR001810">
    <property type="entry name" value="F-box_dom"/>
</dbReference>
<dbReference type="PANTHER" id="PTHR32153">
    <property type="entry name" value="OJ000223_09.16 PROTEIN"/>
    <property type="match status" value="1"/>
</dbReference>
<dbReference type="InterPro" id="IPR032675">
    <property type="entry name" value="LRR_dom_sf"/>
</dbReference>
<dbReference type="InterPro" id="IPR044997">
    <property type="entry name" value="F-box_plant"/>
</dbReference>
<reference evidence="2" key="1">
    <citation type="submission" date="2020-01" db="EMBL/GenBank/DDBJ databases">
        <authorList>
            <person name="Mishra B."/>
        </authorList>
    </citation>
    <scope>NUCLEOTIDE SEQUENCE [LARGE SCALE GENOMIC DNA]</scope>
</reference>
<evidence type="ECO:0000259" key="1">
    <source>
        <dbReference type="PROSITE" id="PS50181"/>
    </source>
</evidence>
<evidence type="ECO:0000313" key="3">
    <source>
        <dbReference type="Proteomes" id="UP000467841"/>
    </source>
</evidence>
<protein>
    <recommendedName>
        <fullName evidence="1">F-box domain-containing protein</fullName>
    </recommendedName>
</protein>
<comment type="caution">
    <text evidence="2">The sequence shown here is derived from an EMBL/GenBank/DDBJ whole genome shotgun (WGS) entry which is preliminary data.</text>
</comment>
<dbReference type="Proteomes" id="UP000467841">
    <property type="component" value="Unassembled WGS sequence"/>
</dbReference>
<accession>A0A6D2ISV3</accession>
<proteinExistence type="predicted"/>
<gene>
    <name evidence="2" type="ORF">MERR_LOCUS17446</name>
</gene>
<sequence length="445" mass="50716">MADDSKIDSISSLPDVILQNILSSITTKLAITTSLLSKRWRRVWCDTPCLSLDIVDSVKAVSVNETLSRYTAPKLMSFDLRTTTKKNIPHMDMWIKFAFSHNVENLSLDLTIWSRRIGDRYTFPEFFYLNSSLKQLSITLDDNYTFIPKCSVSWTSLKKLSLCFGRLSDESMPKILSGCPLLESLTLSCCDRLKVLDLSKSLHLRNLNIHCGLMFKGPKQIVAPHIRCLRMLLNYKSPCLLVDVSSLVEAKLGILFCSMSRTLDADFLQESVLNMLENFQNAEKLTFGENILQILSLAKIRGVDFPMLKVKALTLETNIDQYIIPGVERVLQKSPHLKKLTIHTRNNNNTIPGSLLDNYLELQGFEPDRCWRSKDGVIRIRTGIIKSKHVTSLLKLMLRNAKTLEKMVVQLNDNYLKFKDVVTTLSPNRNVSIVLSTEPKTTHEW</sequence>
<dbReference type="AlphaFoldDB" id="A0A6D2ISV3"/>
<organism evidence="2 3">
    <name type="scientific">Microthlaspi erraticum</name>
    <dbReference type="NCBI Taxonomy" id="1685480"/>
    <lineage>
        <taxon>Eukaryota</taxon>
        <taxon>Viridiplantae</taxon>
        <taxon>Streptophyta</taxon>
        <taxon>Embryophyta</taxon>
        <taxon>Tracheophyta</taxon>
        <taxon>Spermatophyta</taxon>
        <taxon>Magnoliopsida</taxon>
        <taxon>eudicotyledons</taxon>
        <taxon>Gunneridae</taxon>
        <taxon>Pentapetalae</taxon>
        <taxon>rosids</taxon>
        <taxon>malvids</taxon>
        <taxon>Brassicales</taxon>
        <taxon>Brassicaceae</taxon>
        <taxon>Coluteocarpeae</taxon>
        <taxon>Microthlaspi</taxon>
    </lineage>
</organism>
<dbReference type="Pfam" id="PF00646">
    <property type="entry name" value="F-box"/>
    <property type="match status" value="1"/>
</dbReference>
<dbReference type="Gene3D" id="1.20.1280.50">
    <property type="match status" value="1"/>
</dbReference>
<dbReference type="SUPFAM" id="SSF81383">
    <property type="entry name" value="F-box domain"/>
    <property type="match status" value="1"/>
</dbReference>
<dbReference type="InterPro" id="IPR053781">
    <property type="entry name" value="F-box_AtFBL13-like"/>
</dbReference>
<dbReference type="SUPFAM" id="SSF52058">
    <property type="entry name" value="L domain-like"/>
    <property type="match status" value="1"/>
</dbReference>
<dbReference type="CDD" id="cd22160">
    <property type="entry name" value="F-box_AtFBL13-like"/>
    <property type="match status" value="1"/>
</dbReference>
<evidence type="ECO:0000313" key="2">
    <source>
        <dbReference type="EMBL" id="CAA7030211.1"/>
    </source>
</evidence>
<keyword evidence="3" id="KW-1185">Reference proteome</keyword>
<dbReference type="Pfam" id="PF23622">
    <property type="entry name" value="LRR_At1g61320_AtMIF1"/>
    <property type="match status" value="1"/>
</dbReference>
<dbReference type="InterPro" id="IPR036047">
    <property type="entry name" value="F-box-like_dom_sf"/>
</dbReference>
<dbReference type="OrthoDB" id="1939276at2759"/>
<dbReference type="InterPro" id="IPR055357">
    <property type="entry name" value="LRR_At1g61320_AtMIF1"/>
</dbReference>